<gene>
    <name evidence="1" type="ORF">LMG29739_01654</name>
</gene>
<evidence type="ECO:0000313" key="1">
    <source>
        <dbReference type="EMBL" id="CAB3753055.1"/>
    </source>
</evidence>
<dbReference type="AlphaFoldDB" id="A0A6J5DJ38"/>
<dbReference type="EMBL" id="CADIKF010000009">
    <property type="protein sequence ID" value="CAB3753055.1"/>
    <property type="molecule type" value="Genomic_DNA"/>
</dbReference>
<protein>
    <recommendedName>
        <fullName evidence="3">Non-haem dioxygenase N-terminal domain-containing protein</fullName>
    </recommendedName>
</protein>
<organism evidence="1 2">
    <name type="scientific">Paraburkholderia solisilvae</name>
    <dbReference type="NCBI Taxonomy" id="624376"/>
    <lineage>
        <taxon>Bacteria</taxon>
        <taxon>Pseudomonadati</taxon>
        <taxon>Pseudomonadota</taxon>
        <taxon>Betaproteobacteria</taxon>
        <taxon>Burkholderiales</taxon>
        <taxon>Burkholderiaceae</taxon>
        <taxon>Paraburkholderia</taxon>
    </lineage>
</organism>
<sequence>MNIVSVIRPEQAPTAETARAILMAQTAVSDSVGYIFLDGHGFEEDWSPRLVALRDTLGRAAELMTTELLRVKGAE</sequence>
<dbReference type="Proteomes" id="UP000494329">
    <property type="component" value="Unassembled WGS sequence"/>
</dbReference>
<accession>A0A6J5DJ38</accession>
<evidence type="ECO:0008006" key="3">
    <source>
        <dbReference type="Google" id="ProtNLM"/>
    </source>
</evidence>
<name>A0A6J5DJ38_9BURK</name>
<reference evidence="1 2" key="1">
    <citation type="submission" date="2020-04" db="EMBL/GenBank/DDBJ databases">
        <authorList>
            <person name="De Canck E."/>
        </authorList>
    </citation>
    <scope>NUCLEOTIDE SEQUENCE [LARGE SCALE GENOMIC DNA]</scope>
    <source>
        <strain evidence="1 2">LMG 29739</strain>
    </source>
</reference>
<evidence type="ECO:0000313" key="2">
    <source>
        <dbReference type="Proteomes" id="UP000494329"/>
    </source>
</evidence>
<proteinExistence type="predicted"/>
<keyword evidence="2" id="KW-1185">Reference proteome</keyword>